<name>A0A9W8JXA7_9AGAR</name>
<dbReference type="OrthoDB" id="3224221at2759"/>
<evidence type="ECO:0000313" key="2">
    <source>
        <dbReference type="EMBL" id="KAJ3505876.1"/>
    </source>
</evidence>
<dbReference type="EMBL" id="JANKHO010000831">
    <property type="protein sequence ID" value="KAJ3505876.1"/>
    <property type="molecule type" value="Genomic_DNA"/>
</dbReference>
<dbReference type="AlphaFoldDB" id="A0A9W8JXA7"/>
<feature type="compositionally biased region" description="Acidic residues" evidence="1">
    <location>
        <begin position="119"/>
        <end position="130"/>
    </location>
</feature>
<proteinExistence type="predicted"/>
<comment type="caution">
    <text evidence="2">The sequence shown here is derived from an EMBL/GenBank/DDBJ whole genome shotgun (WGS) entry which is preliminary data.</text>
</comment>
<evidence type="ECO:0000256" key="1">
    <source>
        <dbReference type="SAM" id="MobiDB-lite"/>
    </source>
</evidence>
<accession>A0A9W8JXA7</accession>
<reference evidence="2" key="1">
    <citation type="submission" date="2022-07" db="EMBL/GenBank/DDBJ databases">
        <title>Genome Sequence of Agrocybe chaxingu.</title>
        <authorList>
            <person name="Buettner E."/>
        </authorList>
    </citation>
    <scope>NUCLEOTIDE SEQUENCE</scope>
    <source>
        <strain evidence="2">MP-N11</strain>
    </source>
</reference>
<feature type="compositionally biased region" description="Low complexity" evidence="1">
    <location>
        <begin position="1"/>
        <end position="27"/>
    </location>
</feature>
<protein>
    <submittedName>
        <fullName evidence="2">Uncharacterized protein</fullName>
    </submittedName>
</protein>
<feature type="compositionally biased region" description="Polar residues" evidence="1">
    <location>
        <begin position="48"/>
        <end position="62"/>
    </location>
</feature>
<organism evidence="2 3">
    <name type="scientific">Agrocybe chaxingu</name>
    <dbReference type="NCBI Taxonomy" id="84603"/>
    <lineage>
        <taxon>Eukaryota</taxon>
        <taxon>Fungi</taxon>
        <taxon>Dikarya</taxon>
        <taxon>Basidiomycota</taxon>
        <taxon>Agaricomycotina</taxon>
        <taxon>Agaricomycetes</taxon>
        <taxon>Agaricomycetidae</taxon>
        <taxon>Agaricales</taxon>
        <taxon>Agaricineae</taxon>
        <taxon>Strophariaceae</taxon>
        <taxon>Agrocybe</taxon>
    </lineage>
</organism>
<keyword evidence="3" id="KW-1185">Reference proteome</keyword>
<feature type="region of interest" description="Disordered" evidence="1">
    <location>
        <begin position="1"/>
        <end position="143"/>
    </location>
</feature>
<feature type="compositionally biased region" description="Polar residues" evidence="1">
    <location>
        <begin position="97"/>
        <end position="111"/>
    </location>
</feature>
<sequence>MASPPSAPSRRASSLPPGAPSPSTGTSDANTYGALSNLWASGMKRQQKATASRKFSSRNQSPAVEEGPSHSGDPVPIQRREWHHPLVAEGVGMGPLSTGSGVASGASQNQSLRDRENSDSEDEEMPEERDNDGHQADDEEEFDDEEFVTMKGLTRGLEHFQQALINTLDKGFERIWKRIDDMEPRLGARGQPSTSVRHAVKKPAGFPVRRTAEINDRQRNIREHLKRLCPDQSLALVPVAEAWQFEEASKSNPNLVSCSADAFRYCIEGPPRCAFNKSSARVFMRNYAEFYNLNLSAKDTKDIYQRVLTAFKSAKRSNKVTKLPPEIRLSKKRASRRYARKYQRRLEACLLHPRLAEHEAIIRALGIEGMSSDESDYGEVQDNPFTRMRAPRYYILHPRWRNPSLTGWLQTFDSIYSIVRRTNMQLRGAYPRSRYANGSEMKMSQSKAFVRNLPISAYKKTWLDMQPDMHFTVGPAEEDYPFTHDPEVIQYIQAYVLDSVPVQ</sequence>
<dbReference type="Proteomes" id="UP001148786">
    <property type="component" value="Unassembled WGS sequence"/>
</dbReference>
<evidence type="ECO:0000313" key="3">
    <source>
        <dbReference type="Proteomes" id="UP001148786"/>
    </source>
</evidence>
<gene>
    <name evidence="2" type="ORF">NLJ89_g7183</name>
</gene>